<dbReference type="AlphaFoldDB" id="A0A4V1ZGX6"/>
<name>A0A4V1ZGX6_9MICO</name>
<evidence type="ECO:0000256" key="1">
    <source>
        <dbReference type="SAM" id="MobiDB-lite"/>
    </source>
</evidence>
<dbReference type="Proteomes" id="UP000293764">
    <property type="component" value="Unassembled WGS sequence"/>
</dbReference>
<proteinExistence type="predicted"/>
<comment type="caution">
    <text evidence="3">The sequence shown here is derived from an EMBL/GenBank/DDBJ whole genome shotgun (WGS) entry which is preliminary data.</text>
</comment>
<dbReference type="OrthoDB" id="5140693at2"/>
<protein>
    <submittedName>
        <fullName evidence="3">Uncharacterized protein</fullName>
    </submittedName>
</protein>
<keyword evidence="2" id="KW-1133">Transmembrane helix</keyword>
<evidence type="ECO:0000313" key="3">
    <source>
        <dbReference type="EMBL" id="RYV50074.1"/>
    </source>
</evidence>
<organism evidence="3 4">
    <name type="scientific">Pengzhenrongella frigida</name>
    <dbReference type="NCBI Taxonomy" id="1259133"/>
    <lineage>
        <taxon>Bacteria</taxon>
        <taxon>Bacillati</taxon>
        <taxon>Actinomycetota</taxon>
        <taxon>Actinomycetes</taxon>
        <taxon>Micrococcales</taxon>
        <taxon>Pengzhenrongella</taxon>
    </lineage>
</organism>
<keyword evidence="2" id="KW-0812">Transmembrane</keyword>
<sequence length="248" mass="24560">MTDSTRGTWGAEDLPAPPAPAQPAVSAATAGSPAPASRARRSAPGVEPDAPAPDPASKDHPTRRRNLLIAAAVGAVVIVGLGIAALAGAFDAAEPVATPSASTVTLASPTPTVAPIERTPTSAFADALPSTVLDLALTAVAPQPTLVVADALEGYRFDYSDGAAVSVALDAGQWESPEEAAVAYTALVAAAPATDSGSVEVGGAAVGSWTFSEGADGAGSVTWTNGTALFQATGPAQTVRDFYQAFPL</sequence>
<reference evidence="3 4" key="1">
    <citation type="submission" date="2019-01" db="EMBL/GenBank/DDBJ databases">
        <title>Novel species of Cellulomonas.</title>
        <authorList>
            <person name="Liu Q."/>
            <person name="Xin Y.-H."/>
        </authorList>
    </citation>
    <scope>NUCLEOTIDE SEQUENCE [LARGE SCALE GENOMIC DNA]</scope>
    <source>
        <strain evidence="3 4">HLT2-17</strain>
    </source>
</reference>
<keyword evidence="2" id="KW-0472">Membrane</keyword>
<dbReference type="EMBL" id="SDWW01000043">
    <property type="protein sequence ID" value="RYV50074.1"/>
    <property type="molecule type" value="Genomic_DNA"/>
</dbReference>
<dbReference type="RefSeq" id="WP_130103621.1">
    <property type="nucleotide sequence ID" value="NZ_SDWW01000043.1"/>
</dbReference>
<accession>A0A4V1ZGX6</accession>
<feature type="compositionally biased region" description="Low complexity" evidence="1">
    <location>
        <begin position="22"/>
        <end position="37"/>
    </location>
</feature>
<evidence type="ECO:0000313" key="4">
    <source>
        <dbReference type="Proteomes" id="UP000293764"/>
    </source>
</evidence>
<evidence type="ECO:0000256" key="2">
    <source>
        <dbReference type="SAM" id="Phobius"/>
    </source>
</evidence>
<feature type="region of interest" description="Disordered" evidence="1">
    <location>
        <begin position="1"/>
        <end position="61"/>
    </location>
</feature>
<gene>
    <name evidence="3" type="ORF">EUA98_15635</name>
</gene>
<keyword evidence="4" id="KW-1185">Reference proteome</keyword>
<feature type="transmembrane region" description="Helical" evidence="2">
    <location>
        <begin position="67"/>
        <end position="90"/>
    </location>
</feature>